<dbReference type="EMBL" id="CP003359">
    <property type="protein sequence ID" value="AGB40501.1"/>
    <property type="molecule type" value="Genomic_DNA"/>
</dbReference>
<keyword evidence="7" id="KW-0963">Cytoplasm</keyword>
<dbReference type="GO" id="GO:0004765">
    <property type="term" value="F:shikimate kinase activity"/>
    <property type="evidence" value="ECO:0007669"/>
    <property type="project" value="UniProtKB-UniRule"/>
</dbReference>
<sequence>MNIALIGFMGTGKTTVGKKLASRLNYKFVDLDQEIVAEDGREICEIFAQAGEDYFRDLETRVTAKIAQKDKQVIATGGGVVLREENIKNLKKNGFLVLLQATPEEILERTKSDDDRPLLDVEEPLAKIKKMLEERAEKYNCTPYQINTTGLTINEVVAEIINNEELTSDN</sequence>
<dbReference type="PRINTS" id="PR01100">
    <property type="entry name" value="SHIKIMTKNASE"/>
</dbReference>
<keyword evidence="7" id="KW-0460">Magnesium</keyword>
<dbReference type="AlphaFoldDB" id="L0K656"/>
<protein>
    <recommendedName>
        <fullName evidence="7">Shikimate kinase</fullName>
        <shortName evidence="7">SK</shortName>
        <ecNumber evidence="7">2.7.1.71</ecNumber>
    </recommendedName>
</protein>
<evidence type="ECO:0000313" key="8">
    <source>
        <dbReference type="EMBL" id="AGB40501.1"/>
    </source>
</evidence>
<comment type="subunit">
    <text evidence="7">Monomer.</text>
</comment>
<dbReference type="Proteomes" id="UP000010880">
    <property type="component" value="Chromosome"/>
</dbReference>
<dbReference type="KEGG" id="hhl:Halha_0527"/>
<feature type="binding site" evidence="7">
    <location>
        <begin position="10"/>
        <end position="15"/>
    </location>
    <ligand>
        <name>ATP</name>
        <dbReference type="ChEBI" id="CHEBI:30616"/>
    </ligand>
</feature>
<name>L0K656_HALHC</name>
<dbReference type="OrthoDB" id="9800332at2"/>
<gene>
    <name evidence="7" type="primary">aroK</name>
    <name evidence="8" type="ordered locus">Halha_0527</name>
</gene>
<evidence type="ECO:0000256" key="3">
    <source>
        <dbReference type="ARBA" id="ARBA00022741"/>
    </source>
</evidence>
<dbReference type="GO" id="GO:0008652">
    <property type="term" value="P:amino acid biosynthetic process"/>
    <property type="evidence" value="ECO:0007669"/>
    <property type="project" value="UniProtKB-KW"/>
</dbReference>
<dbReference type="PANTHER" id="PTHR21087:SF16">
    <property type="entry name" value="SHIKIMATE KINASE 1, CHLOROPLASTIC"/>
    <property type="match status" value="1"/>
</dbReference>
<dbReference type="STRING" id="748449.Halha_0527"/>
<organism evidence="8 9">
    <name type="scientific">Halobacteroides halobius (strain ATCC 35273 / DSM 5150 / MD-1)</name>
    <dbReference type="NCBI Taxonomy" id="748449"/>
    <lineage>
        <taxon>Bacteria</taxon>
        <taxon>Bacillati</taxon>
        <taxon>Bacillota</taxon>
        <taxon>Clostridia</taxon>
        <taxon>Halanaerobiales</taxon>
        <taxon>Halobacteroidaceae</taxon>
        <taxon>Halobacteroides</taxon>
    </lineage>
</organism>
<evidence type="ECO:0000256" key="1">
    <source>
        <dbReference type="ARBA" id="ARBA00022605"/>
    </source>
</evidence>
<dbReference type="UniPathway" id="UPA00053">
    <property type="reaction ID" value="UER00088"/>
</dbReference>
<dbReference type="RefSeq" id="WP_015326227.1">
    <property type="nucleotide sequence ID" value="NC_019978.1"/>
</dbReference>
<feature type="binding site" evidence="7">
    <location>
        <position position="32"/>
    </location>
    <ligand>
        <name>substrate</name>
    </ligand>
</feature>
<comment type="function">
    <text evidence="7">Catalyzes the specific phosphorylation of the 3-hydroxyl group of shikimic acid using ATP as a cosubstrate.</text>
</comment>
<comment type="catalytic activity">
    <reaction evidence="7">
        <text>shikimate + ATP = 3-phosphoshikimate + ADP + H(+)</text>
        <dbReference type="Rhea" id="RHEA:13121"/>
        <dbReference type="ChEBI" id="CHEBI:15378"/>
        <dbReference type="ChEBI" id="CHEBI:30616"/>
        <dbReference type="ChEBI" id="CHEBI:36208"/>
        <dbReference type="ChEBI" id="CHEBI:145989"/>
        <dbReference type="ChEBI" id="CHEBI:456216"/>
        <dbReference type="EC" id="2.7.1.71"/>
    </reaction>
</comment>
<dbReference type="EC" id="2.7.1.71" evidence="7"/>
<evidence type="ECO:0000313" key="9">
    <source>
        <dbReference type="Proteomes" id="UP000010880"/>
    </source>
</evidence>
<dbReference type="InterPro" id="IPR027417">
    <property type="entry name" value="P-loop_NTPase"/>
</dbReference>
<dbReference type="PANTHER" id="PTHR21087">
    <property type="entry name" value="SHIKIMATE KINASE"/>
    <property type="match status" value="1"/>
</dbReference>
<proteinExistence type="inferred from homology"/>
<comment type="caution">
    <text evidence="7">Lacks conserved residue(s) required for the propagation of feature annotation.</text>
</comment>
<feature type="binding site" evidence="7">
    <location>
        <position position="116"/>
    </location>
    <ligand>
        <name>ATP</name>
        <dbReference type="ChEBI" id="CHEBI:30616"/>
    </ligand>
</feature>
<dbReference type="HOGENOM" id="CLU_057607_4_0_9"/>
<keyword evidence="2 7" id="KW-0808">Transferase</keyword>
<reference evidence="9" key="1">
    <citation type="submission" date="2012-02" db="EMBL/GenBank/DDBJ databases">
        <title>The complete genome of Halobacteroides halobius DSM 5150.</title>
        <authorList>
            <person name="Lucas S."/>
            <person name="Copeland A."/>
            <person name="Lapidus A."/>
            <person name="Glavina del Rio T."/>
            <person name="Dalin E."/>
            <person name="Tice H."/>
            <person name="Bruce D."/>
            <person name="Goodwin L."/>
            <person name="Pitluck S."/>
            <person name="Peters L."/>
            <person name="Mikhailova N."/>
            <person name="Gu W."/>
            <person name="Kyrpides N."/>
            <person name="Mavromatis K."/>
            <person name="Ivanova N."/>
            <person name="Brettin T."/>
            <person name="Detter J.C."/>
            <person name="Han C."/>
            <person name="Larimer F."/>
            <person name="Land M."/>
            <person name="Hauser L."/>
            <person name="Markowitz V."/>
            <person name="Cheng J.-F."/>
            <person name="Hugenholtz P."/>
            <person name="Woyke T."/>
            <person name="Wu D."/>
            <person name="Tindall B."/>
            <person name="Pomrenke H."/>
            <person name="Brambilla E."/>
            <person name="Klenk H.-P."/>
            <person name="Eisen J.A."/>
        </authorList>
    </citation>
    <scope>NUCLEOTIDE SEQUENCE [LARGE SCALE GENOMIC DNA]</scope>
    <source>
        <strain evidence="9">ATCC 35273 / DSM 5150 / MD-1</strain>
    </source>
</reference>
<keyword evidence="3 7" id="KW-0547">Nucleotide-binding</keyword>
<accession>L0K656</accession>
<feature type="binding site" evidence="7">
    <location>
        <position position="135"/>
    </location>
    <ligand>
        <name>substrate</name>
    </ligand>
</feature>
<dbReference type="GO" id="GO:0005829">
    <property type="term" value="C:cytosol"/>
    <property type="evidence" value="ECO:0007669"/>
    <property type="project" value="TreeGrafter"/>
</dbReference>
<keyword evidence="4 7" id="KW-0418">Kinase</keyword>
<keyword evidence="6 7" id="KW-0057">Aromatic amino acid biosynthesis</keyword>
<feature type="binding site" evidence="7">
    <location>
        <position position="78"/>
    </location>
    <ligand>
        <name>substrate</name>
    </ligand>
</feature>
<comment type="pathway">
    <text evidence="7">Metabolic intermediate biosynthesis; chorismate biosynthesis; chorismate from D-erythrose 4-phosphate and phosphoenolpyruvate: step 5/7.</text>
</comment>
<dbReference type="GO" id="GO:0009073">
    <property type="term" value="P:aromatic amino acid family biosynthetic process"/>
    <property type="evidence" value="ECO:0007669"/>
    <property type="project" value="UniProtKB-KW"/>
</dbReference>
<feature type="binding site" evidence="7">
    <location>
        <position position="14"/>
    </location>
    <ligand>
        <name>Mg(2+)</name>
        <dbReference type="ChEBI" id="CHEBI:18420"/>
    </ligand>
</feature>
<evidence type="ECO:0000256" key="6">
    <source>
        <dbReference type="ARBA" id="ARBA00023141"/>
    </source>
</evidence>
<dbReference type="GO" id="GO:0000287">
    <property type="term" value="F:magnesium ion binding"/>
    <property type="evidence" value="ECO:0007669"/>
    <property type="project" value="UniProtKB-UniRule"/>
</dbReference>
<evidence type="ECO:0000256" key="5">
    <source>
        <dbReference type="ARBA" id="ARBA00022840"/>
    </source>
</evidence>
<keyword evidence="9" id="KW-1185">Reference proteome</keyword>
<comment type="cofactor">
    <cofactor evidence="7">
        <name>Mg(2+)</name>
        <dbReference type="ChEBI" id="CHEBI:18420"/>
    </cofactor>
    <text evidence="7">Binds 1 Mg(2+) ion per subunit.</text>
</comment>
<dbReference type="Pfam" id="PF01202">
    <property type="entry name" value="SKI"/>
    <property type="match status" value="1"/>
</dbReference>
<dbReference type="PATRIC" id="fig|748449.3.peg.489"/>
<evidence type="ECO:0000256" key="4">
    <source>
        <dbReference type="ARBA" id="ARBA00022777"/>
    </source>
</evidence>
<evidence type="ECO:0000256" key="2">
    <source>
        <dbReference type="ARBA" id="ARBA00022679"/>
    </source>
</evidence>
<keyword evidence="5 7" id="KW-0067">ATP-binding</keyword>
<evidence type="ECO:0000256" key="7">
    <source>
        <dbReference type="HAMAP-Rule" id="MF_00109"/>
    </source>
</evidence>
<dbReference type="Gene3D" id="3.40.50.300">
    <property type="entry name" value="P-loop containing nucleotide triphosphate hydrolases"/>
    <property type="match status" value="1"/>
</dbReference>
<keyword evidence="1 7" id="KW-0028">Amino-acid biosynthesis</keyword>
<dbReference type="InterPro" id="IPR031322">
    <property type="entry name" value="Shikimate/glucono_kinase"/>
</dbReference>
<comment type="similarity">
    <text evidence="7">Belongs to the shikimate kinase family.</text>
</comment>
<feature type="binding site" evidence="7">
    <location>
        <position position="56"/>
    </location>
    <ligand>
        <name>substrate</name>
    </ligand>
</feature>
<dbReference type="GO" id="GO:0009423">
    <property type="term" value="P:chorismate biosynthetic process"/>
    <property type="evidence" value="ECO:0007669"/>
    <property type="project" value="UniProtKB-UniRule"/>
</dbReference>
<keyword evidence="7" id="KW-0479">Metal-binding</keyword>
<dbReference type="InterPro" id="IPR000623">
    <property type="entry name" value="Shikimate_kinase/TSH1"/>
</dbReference>
<dbReference type="GO" id="GO:0005524">
    <property type="term" value="F:ATP binding"/>
    <property type="evidence" value="ECO:0007669"/>
    <property type="project" value="UniProtKB-UniRule"/>
</dbReference>
<comment type="subcellular location">
    <subcellularLocation>
        <location evidence="7">Cytoplasm</location>
    </subcellularLocation>
</comment>
<dbReference type="HAMAP" id="MF_00109">
    <property type="entry name" value="Shikimate_kinase"/>
    <property type="match status" value="1"/>
</dbReference>
<dbReference type="eggNOG" id="COG0703">
    <property type="taxonomic scope" value="Bacteria"/>
</dbReference>
<dbReference type="SUPFAM" id="SSF52540">
    <property type="entry name" value="P-loop containing nucleoside triphosphate hydrolases"/>
    <property type="match status" value="1"/>
</dbReference>
<dbReference type="CDD" id="cd00464">
    <property type="entry name" value="SK"/>
    <property type="match status" value="1"/>
</dbReference>